<dbReference type="InterPro" id="IPR020103">
    <property type="entry name" value="PsdUridine_synth_cat_dom_sf"/>
</dbReference>
<accession>A0ABT8ENB6</accession>
<organism evidence="7 8">
    <name type="scientific">Alcaligenes endophyticus</name>
    <dbReference type="NCBI Taxonomy" id="1929088"/>
    <lineage>
        <taxon>Bacteria</taxon>
        <taxon>Pseudomonadati</taxon>
        <taxon>Pseudomonadota</taxon>
        <taxon>Betaproteobacteria</taxon>
        <taxon>Burkholderiales</taxon>
        <taxon>Alcaligenaceae</taxon>
        <taxon>Alcaligenes</taxon>
    </lineage>
</organism>
<protein>
    <recommendedName>
        <fullName evidence="5">Pseudouridine synthase</fullName>
        <ecNumber evidence="5">5.4.99.-</ecNumber>
    </recommendedName>
</protein>
<evidence type="ECO:0000256" key="3">
    <source>
        <dbReference type="ARBA" id="ARBA00036882"/>
    </source>
</evidence>
<evidence type="ECO:0000256" key="5">
    <source>
        <dbReference type="RuleBase" id="RU362028"/>
    </source>
</evidence>
<comment type="similarity">
    <text evidence="1 5">Belongs to the pseudouridine synthase RluA family.</text>
</comment>
<dbReference type="InterPro" id="IPR036986">
    <property type="entry name" value="S4_RNA-bd_sf"/>
</dbReference>
<dbReference type="Proteomes" id="UP001168613">
    <property type="component" value="Unassembled WGS sequence"/>
</dbReference>
<dbReference type="PROSITE" id="PS50889">
    <property type="entry name" value="S4"/>
    <property type="match status" value="1"/>
</dbReference>
<evidence type="ECO:0000256" key="2">
    <source>
        <dbReference type="ARBA" id="ARBA00023235"/>
    </source>
</evidence>
<dbReference type="Gene3D" id="3.30.2350.10">
    <property type="entry name" value="Pseudouridine synthase"/>
    <property type="match status" value="1"/>
</dbReference>
<feature type="domain" description="RNA-binding S4" evidence="6">
    <location>
        <begin position="28"/>
        <end position="86"/>
    </location>
</feature>
<dbReference type="Pfam" id="PF00849">
    <property type="entry name" value="PseudoU_synth_2"/>
    <property type="match status" value="1"/>
</dbReference>
<dbReference type="CDD" id="cd02869">
    <property type="entry name" value="PseudoU_synth_RluA_like"/>
    <property type="match status" value="1"/>
</dbReference>
<dbReference type="SUPFAM" id="SSF55120">
    <property type="entry name" value="Pseudouridine synthase"/>
    <property type="match status" value="1"/>
</dbReference>
<reference evidence="7" key="1">
    <citation type="submission" date="2021-11" db="EMBL/GenBank/DDBJ databases">
        <title>Draft genome sequence of Alcaligenes endophyticus type strain CCUG 75668T.</title>
        <authorList>
            <person name="Salva-Serra F."/>
            <person name="Duran R.E."/>
            <person name="Seeger M."/>
            <person name="Moore E.R.B."/>
            <person name="Jaen-Luchoro D."/>
        </authorList>
    </citation>
    <scope>NUCLEOTIDE SEQUENCE</scope>
    <source>
        <strain evidence="7">CCUG 75668</strain>
    </source>
</reference>
<sequence length="323" mass="36292">MPDIDTEKDNSFTLEPQRFILPISATPERLDKVLGQLLPEHSRSRMQTWVTQGHVLVNDQQVKIRHIVYPGDVIQVWVQTAPEDLAFEADDVAFTVLAENPAWLVINKPVGLVTHPGAGNWRNTLLNGLLFRYPEQRHVPRAGIVHRLDKDTSGILVVARTETAQTHFVRQLQDRSMGRRYQALVHGVLTGEGKIEAPIGRDARVPVRMSCEHSIAPKSALTHYQVVRQGYSAEGEAVTELACRLETGRTHQIRVHVASLGHPLLGDSLYGGKLSEQAPRQMLHARELSFIDPISQQQRVFEAPLADDYIACQESIEWNQRPS</sequence>
<dbReference type="RefSeq" id="WP_266123718.1">
    <property type="nucleotide sequence ID" value="NZ_JAJHNU010000005.1"/>
</dbReference>
<dbReference type="PROSITE" id="PS01129">
    <property type="entry name" value="PSI_RLU"/>
    <property type="match status" value="1"/>
</dbReference>
<dbReference type="Pfam" id="PF01479">
    <property type="entry name" value="S4"/>
    <property type="match status" value="1"/>
</dbReference>
<gene>
    <name evidence="7" type="ORF">LMS43_15840</name>
</gene>
<evidence type="ECO:0000256" key="1">
    <source>
        <dbReference type="ARBA" id="ARBA00010876"/>
    </source>
</evidence>
<dbReference type="Gene3D" id="3.10.290.10">
    <property type="entry name" value="RNA-binding S4 domain"/>
    <property type="match status" value="1"/>
</dbReference>
<dbReference type="PANTHER" id="PTHR21600:SF44">
    <property type="entry name" value="RIBOSOMAL LARGE SUBUNIT PSEUDOURIDINE SYNTHASE D"/>
    <property type="match status" value="1"/>
</dbReference>
<dbReference type="InterPro" id="IPR006224">
    <property type="entry name" value="PsdUridine_synth_RluA-like_CS"/>
</dbReference>
<evidence type="ECO:0000259" key="6">
    <source>
        <dbReference type="SMART" id="SM00363"/>
    </source>
</evidence>
<proteinExistence type="inferred from homology"/>
<evidence type="ECO:0000313" key="8">
    <source>
        <dbReference type="Proteomes" id="UP001168613"/>
    </source>
</evidence>
<comment type="function">
    <text evidence="5">Responsible for synthesis of pseudouridine from uracil.</text>
</comment>
<keyword evidence="8" id="KW-1185">Reference proteome</keyword>
<comment type="catalytic activity">
    <reaction evidence="5">
        <text>a uridine in RNA = a pseudouridine in RNA</text>
        <dbReference type="Rhea" id="RHEA:48348"/>
        <dbReference type="Rhea" id="RHEA-COMP:12068"/>
        <dbReference type="Rhea" id="RHEA-COMP:12069"/>
        <dbReference type="ChEBI" id="CHEBI:65314"/>
        <dbReference type="ChEBI" id="CHEBI:65315"/>
    </reaction>
</comment>
<dbReference type="EMBL" id="JAJHNU010000005">
    <property type="protein sequence ID" value="MDN4122763.1"/>
    <property type="molecule type" value="Genomic_DNA"/>
</dbReference>
<dbReference type="NCBIfam" id="TIGR00005">
    <property type="entry name" value="rluA_subfam"/>
    <property type="match status" value="1"/>
</dbReference>
<dbReference type="SUPFAM" id="SSF55174">
    <property type="entry name" value="Alpha-L RNA-binding motif"/>
    <property type="match status" value="1"/>
</dbReference>
<dbReference type="SMART" id="SM00363">
    <property type="entry name" value="S4"/>
    <property type="match status" value="1"/>
</dbReference>
<keyword evidence="2 5" id="KW-0413">Isomerase</keyword>
<dbReference type="PANTHER" id="PTHR21600">
    <property type="entry name" value="MITOCHONDRIAL RNA PSEUDOURIDINE SYNTHASE"/>
    <property type="match status" value="1"/>
</dbReference>
<dbReference type="CDD" id="cd00165">
    <property type="entry name" value="S4"/>
    <property type="match status" value="1"/>
</dbReference>
<comment type="caution">
    <text evidence="7">The sequence shown here is derived from an EMBL/GenBank/DDBJ whole genome shotgun (WGS) entry which is preliminary data.</text>
</comment>
<evidence type="ECO:0000313" key="7">
    <source>
        <dbReference type="EMBL" id="MDN4122763.1"/>
    </source>
</evidence>
<dbReference type="InterPro" id="IPR006145">
    <property type="entry name" value="PsdUridine_synth_RsuA/RluA"/>
</dbReference>
<dbReference type="InterPro" id="IPR002942">
    <property type="entry name" value="S4_RNA-bd"/>
</dbReference>
<evidence type="ECO:0000256" key="4">
    <source>
        <dbReference type="PROSITE-ProRule" id="PRU00182"/>
    </source>
</evidence>
<dbReference type="InterPro" id="IPR050188">
    <property type="entry name" value="RluA_PseudoU_synthase"/>
</dbReference>
<dbReference type="EC" id="5.4.99.-" evidence="5"/>
<comment type="catalytic activity">
    <reaction evidence="3">
        <text>uridine(1911/1915/1917) in 23S rRNA = pseudouridine(1911/1915/1917) in 23S rRNA</text>
        <dbReference type="Rhea" id="RHEA:42524"/>
        <dbReference type="Rhea" id="RHEA-COMP:10097"/>
        <dbReference type="Rhea" id="RHEA-COMP:10098"/>
        <dbReference type="ChEBI" id="CHEBI:65314"/>
        <dbReference type="ChEBI" id="CHEBI:65315"/>
        <dbReference type="EC" id="5.4.99.23"/>
    </reaction>
</comment>
<name>A0ABT8ENB6_9BURK</name>
<keyword evidence="4" id="KW-0694">RNA-binding</keyword>
<dbReference type="InterPro" id="IPR006225">
    <property type="entry name" value="PsdUridine_synth_RluC/D"/>
</dbReference>